<evidence type="ECO:0000313" key="2">
    <source>
        <dbReference type="Proteomes" id="UP000293547"/>
    </source>
</evidence>
<organism evidence="1 2">
    <name type="scientific">Alternaria gaisen</name>
    <dbReference type="NCBI Taxonomy" id="167740"/>
    <lineage>
        <taxon>Eukaryota</taxon>
        <taxon>Fungi</taxon>
        <taxon>Dikarya</taxon>
        <taxon>Ascomycota</taxon>
        <taxon>Pezizomycotina</taxon>
        <taxon>Dothideomycetes</taxon>
        <taxon>Pleosporomycetidae</taxon>
        <taxon>Pleosporales</taxon>
        <taxon>Pleosporineae</taxon>
        <taxon>Pleosporaceae</taxon>
        <taxon>Alternaria</taxon>
        <taxon>Alternaria sect. Alternaria</taxon>
    </lineage>
</organism>
<comment type="caution">
    <text evidence="1">The sequence shown here is derived from an EMBL/GenBank/DDBJ whole genome shotgun (WGS) entry which is preliminary data.</text>
</comment>
<accession>A0ACB6F8N0</accession>
<evidence type="ECO:0000313" key="1">
    <source>
        <dbReference type="EMBL" id="KAB2100801.1"/>
    </source>
</evidence>
<protein>
    <submittedName>
        <fullName evidence="1">Uncharacterized protein</fullName>
    </submittedName>
</protein>
<keyword evidence="2" id="KW-1185">Reference proteome</keyword>
<name>A0ACB6F8N0_9PLEO</name>
<gene>
    <name evidence="1" type="ORF">AG0111_0g10826</name>
</gene>
<reference evidence="1 2" key="1">
    <citation type="journal article" date="2019" name="bioRxiv">
        <title>Genomics, evolutionary history and diagnostics of the Alternaria alternata species group including apple and Asian pear pathotypes.</title>
        <authorList>
            <person name="Armitage A.D."/>
            <person name="Cockerton H.M."/>
            <person name="Sreenivasaprasad S."/>
            <person name="Woodhall J.W."/>
            <person name="Lane C.R."/>
            <person name="Harrison R.J."/>
            <person name="Clarkson J.P."/>
        </authorList>
    </citation>
    <scope>NUCLEOTIDE SEQUENCE [LARGE SCALE GENOMIC DNA]</scope>
    <source>
        <strain evidence="1 2">FERA 650</strain>
    </source>
</reference>
<proteinExistence type="predicted"/>
<dbReference type="Proteomes" id="UP000293547">
    <property type="component" value="Unassembled WGS sequence"/>
</dbReference>
<dbReference type="EMBL" id="PDWZ02000012">
    <property type="protein sequence ID" value="KAB2100801.1"/>
    <property type="molecule type" value="Genomic_DNA"/>
</dbReference>
<sequence length="650" mass="74101">MSPRSKNLYAFNHNVRRHIRKRSFSIQKSRKIDLHNGSGKYWSKVFSNPRGSSDSAAYEWVLKHDEGIATLSMSELVLRILEGSEGEYAAWEEKVLNKFFMENRNVKTGTPESDAWAWVCDLKIGAGRSRDYGQSFNPDGLREVLKQSRFNHHALEDVDQRMIYISKLTPEFVGSLTKTVWTAEVEALRDAVCKHIAMETSIRVHVPIMGFPTYRLEFHMAHLLLRKSLQIVDLAGSREEVGKSGPLLDLAFLELADSDGKVAPHSIYQGHMSVVICGWSNLQWTGYAFTKADNDDLDEEDQEELRGHFLTSLYGFDFCLPQESANCWDARRYWLRLVAHRCQYVLREWLYLVRTIEEGVESWKEEDPCSSDTGKPDLQADEIQKSLNKTLQIMQLLRKLRDELSTTLRVHSRFQKSGGDKCYFSDITDCSSVQNSIVESFEKLTDLSLRLRSLDDSCKRFATHLGRILDLESNRLSAQSNKLSQEANEYQQASHRLSERMHKMNEETSILNKEMRKLNERSTEAACMSQAEAMKTSRSTRVNVELLLLTTPFGIVLQYFGSEQEIFSFNRNPKTFVLATIVLMLVLRLLTLSLEYGGALFKLIYRKPSGRSTTSSPSGGTQDEGLGVTGSSVTVLMRSDVVELDTMQHA</sequence>